<evidence type="ECO:0000313" key="3">
    <source>
        <dbReference type="Proteomes" id="UP000287651"/>
    </source>
</evidence>
<comment type="caution">
    <text evidence="2">The sequence shown here is derived from an EMBL/GenBank/DDBJ whole genome shotgun (WGS) entry which is preliminary data.</text>
</comment>
<protein>
    <submittedName>
        <fullName evidence="2">Uncharacterized protein</fullName>
    </submittedName>
</protein>
<proteinExistence type="predicted"/>
<organism evidence="2 3">
    <name type="scientific">Ensete ventricosum</name>
    <name type="common">Abyssinian banana</name>
    <name type="synonym">Musa ensete</name>
    <dbReference type="NCBI Taxonomy" id="4639"/>
    <lineage>
        <taxon>Eukaryota</taxon>
        <taxon>Viridiplantae</taxon>
        <taxon>Streptophyta</taxon>
        <taxon>Embryophyta</taxon>
        <taxon>Tracheophyta</taxon>
        <taxon>Spermatophyta</taxon>
        <taxon>Magnoliopsida</taxon>
        <taxon>Liliopsida</taxon>
        <taxon>Zingiberales</taxon>
        <taxon>Musaceae</taxon>
        <taxon>Ensete</taxon>
    </lineage>
</organism>
<name>A0A426XI45_ENSVE</name>
<dbReference type="Proteomes" id="UP000287651">
    <property type="component" value="Unassembled WGS sequence"/>
</dbReference>
<dbReference type="AlphaFoldDB" id="A0A426XI45"/>
<feature type="chain" id="PRO_5019382481" evidence="1">
    <location>
        <begin position="21"/>
        <end position="120"/>
    </location>
</feature>
<evidence type="ECO:0000256" key="1">
    <source>
        <dbReference type="SAM" id="SignalP"/>
    </source>
</evidence>
<gene>
    <name evidence="2" type="ORF">B296_00056443</name>
</gene>
<feature type="signal peptide" evidence="1">
    <location>
        <begin position="1"/>
        <end position="20"/>
    </location>
</feature>
<reference evidence="2 3" key="1">
    <citation type="journal article" date="2014" name="Agronomy (Basel)">
        <title>A Draft Genome Sequence for Ensete ventricosum, the Drought-Tolerant Tree Against Hunger.</title>
        <authorList>
            <person name="Harrison J."/>
            <person name="Moore K.A."/>
            <person name="Paszkiewicz K."/>
            <person name="Jones T."/>
            <person name="Grant M."/>
            <person name="Ambacheew D."/>
            <person name="Muzemil S."/>
            <person name="Studholme D.J."/>
        </authorList>
    </citation>
    <scope>NUCLEOTIDE SEQUENCE [LARGE SCALE GENOMIC DNA]</scope>
</reference>
<evidence type="ECO:0000313" key="2">
    <source>
        <dbReference type="EMBL" id="RRT39155.1"/>
    </source>
</evidence>
<sequence>MVLLIYTWVLDNFLLTLERCASFSGRRLVGREPKRSTRAGVDFWSLVELQSFEVCYDIPEGVTYPRSRDIIWLASVTELPSFASVSFYSSVGSPLWGGVILTRRCKEGYLMVEADDAAWA</sequence>
<dbReference type="EMBL" id="AMZH03020454">
    <property type="protein sequence ID" value="RRT39155.1"/>
    <property type="molecule type" value="Genomic_DNA"/>
</dbReference>
<accession>A0A426XI45</accession>
<keyword evidence="1" id="KW-0732">Signal</keyword>